<evidence type="ECO:0000259" key="9">
    <source>
        <dbReference type="Pfam" id="PF16211"/>
    </source>
</evidence>
<protein>
    <recommendedName>
        <fullName evidence="4 7">Histone H2A</fullName>
    </recommendedName>
</protein>
<keyword evidence="7" id="KW-0238">DNA-binding</keyword>
<dbReference type="PANTHER" id="PTHR23430">
    <property type="entry name" value="HISTONE H2A"/>
    <property type="match status" value="1"/>
</dbReference>
<keyword evidence="10" id="KW-1185">Reference proteome</keyword>
<dbReference type="SMART" id="SM00414">
    <property type="entry name" value="H2A"/>
    <property type="match status" value="1"/>
</dbReference>
<accession>A0A1I8FBG8</accession>
<comment type="subunit">
    <text evidence="3 7">The nucleosome is a histone octamer containing two molecules each of H2A, H2B, H3 and H4 assembled in one H3-H4 heterotetramer and two H2A-H2B heterodimers. The octamer wraps approximately 147 bp of DNA.</text>
</comment>
<evidence type="ECO:0000256" key="7">
    <source>
        <dbReference type="RuleBase" id="RU003767"/>
    </source>
</evidence>
<evidence type="ECO:0000256" key="2">
    <source>
        <dbReference type="ARBA" id="ARBA00004286"/>
    </source>
</evidence>
<evidence type="ECO:0000256" key="3">
    <source>
        <dbReference type="ARBA" id="ARBA00011538"/>
    </source>
</evidence>
<name>A0A1I8FBG8_9PLAT</name>
<feature type="domain" description="Histone H2A C-terminal" evidence="9">
    <location>
        <begin position="102"/>
        <end position="123"/>
    </location>
</feature>
<dbReference type="InterPro" id="IPR032454">
    <property type="entry name" value="Histone_H2A_C"/>
</dbReference>
<dbReference type="InterPro" id="IPR007125">
    <property type="entry name" value="H2A/H2B/H3"/>
</dbReference>
<reference evidence="11" key="1">
    <citation type="submission" date="2016-11" db="UniProtKB">
        <authorList>
            <consortium name="WormBaseParasite"/>
        </authorList>
    </citation>
    <scope>IDENTIFICATION</scope>
</reference>
<dbReference type="GO" id="GO:0046982">
    <property type="term" value="F:protein heterodimerization activity"/>
    <property type="evidence" value="ECO:0007669"/>
    <property type="project" value="InterPro"/>
</dbReference>
<dbReference type="Proteomes" id="UP000095280">
    <property type="component" value="Unplaced"/>
</dbReference>
<dbReference type="InterPro" id="IPR002119">
    <property type="entry name" value="Histone_H2A"/>
</dbReference>
<evidence type="ECO:0000256" key="1">
    <source>
        <dbReference type="ARBA" id="ARBA00002001"/>
    </source>
</evidence>
<dbReference type="Pfam" id="PF00125">
    <property type="entry name" value="Histone"/>
    <property type="match status" value="1"/>
</dbReference>
<evidence type="ECO:0000313" key="10">
    <source>
        <dbReference type="Proteomes" id="UP000095280"/>
    </source>
</evidence>
<dbReference type="GO" id="GO:0003677">
    <property type="term" value="F:DNA binding"/>
    <property type="evidence" value="ECO:0007669"/>
    <property type="project" value="UniProtKB-KW"/>
</dbReference>
<comment type="similarity">
    <text evidence="7">Belongs to the histone H2A family.</text>
</comment>
<dbReference type="WBParaSite" id="maker-unitig_26653-snap-gene-0.2-mRNA-1">
    <property type="protein sequence ID" value="maker-unitig_26653-snap-gene-0.2-mRNA-1"/>
    <property type="gene ID" value="maker-unitig_26653-snap-gene-0.2"/>
</dbReference>
<dbReference type="AlphaFoldDB" id="A0A1I8FBG8"/>
<evidence type="ECO:0000259" key="8">
    <source>
        <dbReference type="Pfam" id="PF00125"/>
    </source>
</evidence>
<dbReference type="Pfam" id="PF16211">
    <property type="entry name" value="Histone_H2A_C"/>
    <property type="match status" value="1"/>
</dbReference>
<dbReference type="GO" id="GO:0030527">
    <property type="term" value="F:structural constituent of chromatin"/>
    <property type="evidence" value="ECO:0007669"/>
    <property type="project" value="InterPro"/>
</dbReference>
<keyword evidence="5 7" id="KW-0158">Chromosome</keyword>
<comment type="subcellular location">
    <subcellularLocation>
        <location evidence="2">Chromosome</location>
    </subcellularLocation>
    <subcellularLocation>
        <location evidence="7">Nucleus</location>
    </subcellularLocation>
</comment>
<evidence type="ECO:0000256" key="6">
    <source>
        <dbReference type="ARBA" id="ARBA00023269"/>
    </source>
</evidence>
<evidence type="ECO:0000256" key="4">
    <source>
        <dbReference type="ARBA" id="ARBA00017642"/>
    </source>
</evidence>
<feature type="domain" description="Core Histone H2A/H2B/H3" evidence="8">
    <location>
        <begin position="21"/>
        <end position="98"/>
    </location>
</feature>
<keyword evidence="7" id="KW-0539">Nucleus</keyword>
<proteinExistence type="inferred from homology"/>
<dbReference type="InterPro" id="IPR009072">
    <property type="entry name" value="Histone-fold"/>
</dbReference>
<dbReference type="Gene3D" id="1.10.20.10">
    <property type="entry name" value="Histone, subunit A"/>
    <property type="match status" value="1"/>
</dbReference>
<sequence length="150" mass="16471">DRVSQSCLVVPVVKLPENLLRKQQKSKSSLRLGLVMPVARVHRYLKLGRYGKVSVGASVYLAAVMEYLVAEVNELSGNAARANKRKTVTPRHIMLGVRNDAELNELLKHVHISFGGVLPSIPSCVAEEEGQACRLCRRARVAKAESPGFL</sequence>
<dbReference type="SUPFAM" id="SSF47113">
    <property type="entry name" value="Histone-fold"/>
    <property type="match status" value="1"/>
</dbReference>
<dbReference type="GO" id="GO:0000786">
    <property type="term" value="C:nucleosome"/>
    <property type="evidence" value="ECO:0007669"/>
    <property type="project" value="UniProtKB-KW"/>
</dbReference>
<comment type="function">
    <text evidence="1">Core component of nucleosome. Nucleosomes wrap and compact DNA into chromatin, limiting DNA accessibility to the cellular machineries which require DNA as a template. Histones thereby play a central role in transcription regulation, DNA repair, DNA replication and chromosomal stability. DNA accessibility is regulated via a complex set of post-translational modifications of histones, also called histone code, and nucleosome remodeling.</text>
</comment>
<organism evidence="10 11">
    <name type="scientific">Macrostomum lignano</name>
    <dbReference type="NCBI Taxonomy" id="282301"/>
    <lineage>
        <taxon>Eukaryota</taxon>
        <taxon>Metazoa</taxon>
        <taxon>Spiralia</taxon>
        <taxon>Lophotrochozoa</taxon>
        <taxon>Platyhelminthes</taxon>
        <taxon>Rhabditophora</taxon>
        <taxon>Macrostomorpha</taxon>
        <taxon>Macrostomida</taxon>
        <taxon>Macrostomidae</taxon>
        <taxon>Macrostomum</taxon>
    </lineage>
</organism>
<keyword evidence="6 7" id="KW-0544">Nucleosome core</keyword>
<evidence type="ECO:0000256" key="5">
    <source>
        <dbReference type="ARBA" id="ARBA00022454"/>
    </source>
</evidence>
<dbReference type="CDD" id="cd00074">
    <property type="entry name" value="HFD_H2A"/>
    <property type="match status" value="1"/>
</dbReference>
<dbReference type="PRINTS" id="PR00620">
    <property type="entry name" value="HISTONEH2A"/>
</dbReference>
<evidence type="ECO:0000313" key="11">
    <source>
        <dbReference type="WBParaSite" id="maker-unitig_26653-snap-gene-0.2-mRNA-1"/>
    </source>
</evidence>
<dbReference type="GO" id="GO:0005634">
    <property type="term" value="C:nucleus"/>
    <property type="evidence" value="ECO:0007669"/>
    <property type="project" value="UniProtKB-SubCell"/>
</dbReference>